<dbReference type="EMBL" id="JADHQC010000016">
    <property type="protein sequence ID" value="MBL6811853.1"/>
    <property type="molecule type" value="Genomic_DNA"/>
</dbReference>
<dbReference type="GO" id="GO:0008855">
    <property type="term" value="F:exodeoxyribonuclease VII activity"/>
    <property type="evidence" value="ECO:0007669"/>
    <property type="project" value="UniProtKB-UniRule"/>
</dbReference>
<dbReference type="PIRSF" id="PIRSF006488">
    <property type="entry name" value="Exonuc_VII_S"/>
    <property type="match status" value="1"/>
</dbReference>
<evidence type="ECO:0000256" key="4">
    <source>
        <dbReference type="ARBA" id="ARBA00022801"/>
    </source>
</evidence>
<evidence type="ECO:0000313" key="8">
    <source>
        <dbReference type="EMBL" id="MBL6811853.1"/>
    </source>
</evidence>
<dbReference type="GO" id="GO:0005829">
    <property type="term" value="C:cytosol"/>
    <property type="evidence" value="ECO:0007669"/>
    <property type="project" value="TreeGrafter"/>
</dbReference>
<dbReference type="Pfam" id="PF02609">
    <property type="entry name" value="Exonuc_VII_S"/>
    <property type="match status" value="1"/>
</dbReference>
<keyword evidence="2 6" id="KW-0963">Cytoplasm</keyword>
<dbReference type="InterPro" id="IPR037004">
    <property type="entry name" value="Exonuc_VII_ssu_sf"/>
</dbReference>
<dbReference type="GO" id="GO:0009318">
    <property type="term" value="C:exodeoxyribonuclease VII complex"/>
    <property type="evidence" value="ECO:0007669"/>
    <property type="project" value="UniProtKB-UniRule"/>
</dbReference>
<evidence type="ECO:0000256" key="2">
    <source>
        <dbReference type="ARBA" id="ARBA00022490"/>
    </source>
</evidence>
<accession>A0A937I4G2</accession>
<dbReference type="Proteomes" id="UP000744438">
    <property type="component" value="Unassembled WGS sequence"/>
</dbReference>
<dbReference type="AlphaFoldDB" id="A0A937I4G2"/>
<dbReference type="EC" id="3.1.11.6" evidence="6"/>
<feature type="coiled-coil region" evidence="7">
    <location>
        <begin position="2"/>
        <end position="29"/>
    </location>
</feature>
<dbReference type="HAMAP" id="MF_00337">
    <property type="entry name" value="Exonuc_7_S"/>
    <property type="match status" value="1"/>
</dbReference>
<evidence type="ECO:0000256" key="5">
    <source>
        <dbReference type="ARBA" id="ARBA00022839"/>
    </source>
</evidence>
<keyword evidence="7" id="KW-0175">Coiled coil</keyword>
<dbReference type="GO" id="GO:0006308">
    <property type="term" value="P:DNA catabolic process"/>
    <property type="evidence" value="ECO:0007669"/>
    <property type="project" value="UniProtKB-UniRule"/>
</dbReference>
<keyword evidence="5 6" id="KW-0269">Exonuclease</keyword>
<dbReference type="PANTHER" id="PTHR34137">
    <property type="entry name" value="EXODEOXYRIBONUCLEASE 7 SMALL SUBUNIT"/>
    <property type="match status" value="1"/>
</dbReference>
<proteinExistence type="inferred from homology"/>
<evidence type="ECO:0000256" key="7">
    <source>
        <dbReference type="SAM" id="Coils"/>
    </source>
</evidence>
<evidence type="ECO:0000256" key="6">
    <source>
        <dbReference type="HAMAP-Rule" id="MF_00337"/>
    </source>
</evidence>
<evidence type="ECO:0000256" key="3">
    <source>
        <dbReference type="ARBA" id="ARBA00022722"/>
    </source>
</evidence>
<dbReference type="InterPro" id="IPR003761">
    <property type="entry name" value="Exonuc_VII_S"/>
</dbReference>
<dbReference type="NCBIfam" id="NF002140">
    <property type="entry name" value="PRK00977.1-4"/>
    <property type="match status" value="1"/>
</dbReference>
<dbReference type="NCBIfam" id="TIGR01280">
    <property type="entry name" value="xseB"/>
    <property type="match status" value="1"/>
</dbReference>
<organism evidence="8 9">
    <name type="scientific">SAR86 cluster bacterium</name>
    <dbReference type="NCBI Taxonomy" id="2030880"/>
    <lineage>
        <taxon>Bacteria</taxon>
        <taxon>Pseudomonadati</taxon>
        <taxon>Pseudomonadota</taxon>
        <taxon>Gammaproteobacteria</taxon>
        <taxon>SAR86 cluster</taxon>
    </lineage>
</organism>
<evidence type="ECO:0000256" key="1">
    <source>
        <dbReference type="ARBA" id="ARBA00009998"/>
    </source>
</evidence>
<evidence type="ECO:0000313" key="9">
    <source>
        <dbReference type="Proteomes" id="UP000744438"/>
    </source>
</evidence>
<gene>
    <name evidence="6" type="primary">xseB</name>
    <name evidence="8" type="ORF">ISQ63_03085</name>
</gene>
<comment type="similarity">
    <text evidence="1 6">Belongs to the XseB family.</text>
</comment>
<dbReference type="SUPFAM" id="SSF116842">
    <property type="entry name" value="XseB-like"/>
    <property type="match status" value="1"/>
</dbReference>
<comment type="caution">
    <text evidence="8">The sequence shown here is derived from an EMBL/GenBank/DDBJ whole genome shotgun (WGS) entry which is preliminary data.</text>
</comment>
<dbReference type="Gene3D" id="1.10.287.1040">
    <property type="entry name" value="Exonuclease VII, small subunit"/>
    <property type="match status" value="1"/>
</dbReference>
<protein>
    <recommendedName>
        <fullName evidence="6">Exodeoxyribonuclease 7 small subunit</fullName>
        <ecNumber evidence="6">3.1.11.6</ecNumber>
    </recommendedName>
    <alternativeName>
        <fullName evidence="6">Exodeoxyribonuclease VII small subunit</fullName>
        <shortName evidence="6">Exonuclease VII small subunit</shortName>
    </alternativeName>
</protein>
<comment type="subunit">
    <text evidence="6">Heterooligomer composed of large and small subunits.</text>
</comment>
<comment type="subcellular location">
    <subcellularLocation>
        <location evidence="6">Cytoplasm</location>
    </subcellularLocation>
</comment>
<dbReference type="PANTHER" id="PTHR34137:SF1">
    <property type="entry name" value="EXODEOXYRIBONUCLEASE 7 SMALL SUBUNIT"/>
    <property type="match status" value="1"/>
</dbReference>
<comment type="function">
    <text evidence="6">Bidirectionally degrades single-stranded DNA into large acid-insoluble oligonucleotides, which are then degraded further into small acid-soluble oligonucleotides.</text>
</comment>
<comment type="catalytic activity">
    <reaction evidence="6">
        <text>Exonucleolytic cleavage in either 5'- to 3'- or 3'- to 5'-direction to yield nucleoside 5'-phosphates.</text>
        <dbReference type="EC" id="3.1.11.6"/>
    </reaction>
</comment>
<reference evidence="8" key="1">
    <citation type="submission" date="2020-10" db="EMBL/GenBank/DDBJ databases">
        <title>Microbiome of the Black Sea water column analyzed by genome centric metagenomics.</title>
        <authorList>
            <person name="Cabello-Yeves P.J."/>
            <person name="Callieri C."/>
            <person name="Picazo A."/>
            <person name="Mehrshad M."/>
            <person name="Haro-Moreno J.M."/>
            <person name="Roda-Garcia J."/>
            <person name="Dzembekova N."/>
            <person name="Slabakova V."/>
            <person name="Slabakova N."/>
            <person name="Moncheva S."/>
            <person name="Rodriguez-Valera F."/>
        </authorList>
    </citation>
    <scope>NUCLEOTIDE SEQUENCE</scope>
    <source>
        <strain evidence="8">BS307-5m-G49</strain>
    </source>
</reference>
<name>A0A937I4G2_9GAMM</name>
<keyword evidence="3 6" id="KW-0540">Nuclease</keyword>
<sequence>MNDKSKEKNLDFEKSLAKLENIIEALEDGELPLNESIKTFEEGVKLTKHCQELLTKAELKIQKLLEKDDGTLDLEDFDDK</sequence>
<keyword evidence="4 6" id="KW-0378">Hydrolase</keyword>